<evidence type="ECO:0000313" key="2">
    <source>
        <dbReference type="Proteomes" id="UP001266305"/>
    </source>
</evidence>
<gene>
    <name evidence="1" type="ORF">P7K49_020166</name>
</gene>
<sequence length="129" mass="14786">MAVDCEDRRYCFQITTPNGKSFGEEMTYMCETAEAGDVSSALHCSSIGCHAIPCWICAINNISRQIYLTDNPEVINSRLHLSPFLNLEGSRDQVESDRSSSSDSHYKFWKKTRKLMPQEKKHCDVKEMR</sequence>
<evidence type="ECO:0000313" key="1">
    <source>
        <dbReference type="EMBL" id="KAK2102499.1"/>
    </source>
</evidence>
<proteinExistence type="predicted"/>
<organism evidence="1 2">
    <name type="scientific">Saguinus oedipus</name>
    <name type="common">Cotton-top tamarin</name>
    <name type="synonym">Oedipomidas oedipus</name>
    <dbReference type="NCBI Taxonomy" id="9490"/>
    <lineage>
        <taxon>Eukaryota</taxon>
        <taxon>Metazoa</taxon>
        <taxon>Chordata</taxon>
        <taxon>Craniata</taxon>
        <taxon>Vertebrata</taxon>
        <taxon>Euteleostomi</taxon>
        <taxon>Mammalia</taxon>
        <taxon>Eutheria</taxon>
        <taxon>Euarchontoglires</taxon>
        <taxon>Primates</taxon>
        <taxon>Haplorrhini</taxon>
        <taxon>Platyrrhini</taxon>
        <taxon>Cebidae</taxon>
        <taxon>Callitrichinae</taxon>
        <taxon>Saguinus</taxon>
    </lineage>
</organism>
<comment type="caution">
    <text evidence="1">The sequence shown here is derived from an EMBL/GenBank/DDBJ whole genome shotgun (WGS) entry which is preliminary data.</text>
</comment>
<name>A0ABQ9UZG4_SAGOE</name>
<dbReference type="Proteomes" id="UP001266305">
    <property type="component" value="Unassembled WGS sequence"/>
</dbReference>
<accession>A0ABQ9UZG4</accession>
<keyword evidence="2" id="KW-1185">Reference proteome</keyword>
<dbReference type="EMBL" id="JASSZA010000009">
    <property type="protein sequence ID" value="KAK2102499.1"/>
    <property type="molecule type" value="Genomic_DNA"/>
</dbReference>
<reference evidence="1 2" key="1">
    <citation type="submission" date="2023-05" db="EMBL/GenBank/DDBJ databases">
        <title>B98-5 Cell Line De Novo Hybrid Assembly: An Optical Mapping Approach.</title>
        <authorList>
            <person name="Kananen K."/>
            <person name="Auerbach J.A."/>
            <person name="Kautto E."/>
            <person name="Blachly J.S."/>
        </authorList>
    </citation>
    <scope>NUCLEOTIDE SEQUENCE [LARGE SCALE GENOMIC DNA]</scope>
    <source>
        <strain evidence="1">B95-8</strain>
        <tissue evidence="1">Cell line</tissue>
    </source>
</reference>
<protein>
    <submittedName>
        <fullName evidence="1">Uncharacterized protein</fullName>
    </submittedName>
</protein>